<keyword evidence="2" id="KW-0808">Transferase</keyword>
<dbReference type="PIRSF" id="PIRSF000538">
    <property type="entry name" value="GlpK"/>
    <property type="match status" value="1"/>
</dbReference>
<dbReference type="RefSeq" id="WP_056137205.1">
    <property type="nucleotide sequence ID" value="NZ_WSES01000007.1"/>
</dbReference>
<sequence>MKTRKNCDATTILAIDNGTQSVRALLFDLAGNIVAKSQVMLDPYFSTQPGWAEHDPEDYWQALCRACQGLWTQPGVRRDAIAGVAVTTQRGTVVNLDRNGRPLRPAITWLDQRHTDTVPPISWWWRTAFKLARVDGTIDYFRGEAEINWIRAHEPDVWAATDKFLLLSGYLNWRLCGRFADSSGSQVAYVPFDYKRRRWAGPRDWKWQALAVEPRMLPELVEPGERLGEIGRDASDATGIPAGTPLLAAAADKACEVIGAGCREPHVGCLSYGTTATINTTGTRYVEVTPFLPPYPAAIPGAYSSEVQVFRGYWMVNWFKEQFGHREQQRALAEDVAPEQLFDQLARSVPPGSMGLMLQPYWTPGIRVPGREAKGAIVGFGDVHTRAHVYRAILEGLAYALREGKERIEKRSGVAITELRVSGGGSQSDCAMQLTADIFGLPTSRPHVYETSGLGAAIDAAVGLGLHRDFATAIGAMTRVGRVFEPVPAHRDVYERLYRQVYLKMYRQLQPLYREIAEITGYPQR</sequence>
<name>A0A7X3KAA4_9BURK</name>
<dbReference type="CDD" id="cd07779">
    <property type="entry name" value="ASKHA_NBD_FGGY_YgcE-like"/>
    <property type="match status" value="1"/>
</dbReference>
<keyword evidence="7" id="KW-1185">Reference proteome</keyword>
<dbReference type="PANTHER" id="PTHR43095">
    <property type="entry name" value="SUGAR KINASE"/>
    <property type="match status" value="1"/>
</dbReference>
<dbReference type="Pfam" id="PF02782">
    <property type="entry name" value="FGGY_C"/>
    <property type="match status" value="1"/>
</dbReference>
<dbReference type="AlphaFoldDB" id="A0A7X3KAA4"/>
<keyword evidence="3 6" id="KW-0418">Kinase</keyword>
<dbReference type="InterPro" id="IPR000577">
    <property type="entry name" value="Carb_kinase_FGGY"/>
</dbReference>
<comment type="similarity">
    <text evidence="1">Belongs to the FGGY kinase family.</text>
</comment>
<dbReference type="Proteomes" id="UP000443353">
    <property type="component" value="Unassembled WGS sequence"/>
</dbReference>
<dbReference type="PANTHER" id="PTHR43095:SF5">
    <property type="entry name" value="XYLULOSE KINASE"/>
    <property type="match status" value="1"/>
</dbReference>
<evidence type="ECO:0000313" key="7">
    <source>
        <dbReference type="Proteomes" id="UP000443353"/>
    </source>
</evidence>
<proteinExistence type="inferred from homology"/>
<comment type="caution">
    <text evidence="6">The sequence shown here is derived from an EMBL/GenBank/DDBJ whole genome shotgun (WGS) entry which is preliminary data.</text>
</comment>
<evidence type="ECO:0000256" key="3">
    <source>
        <dbReference type="ARBA" id="ARBA00022777"/>
    </source>
</evidence>
<dbReference type="InterPro" id="IPR050406">
    <property type="entry name" value="FGGY_Carb_Kinase"/>
</dbReference>
<dbReference type="InterPro" id="IPR018485">
    <property type="entry name" value="FGGY_C"/>
</dbReference>
<dbReference type="Pfam" id="PF00370">
    <property type="entry name" value="FGGY_N"/>
    <property type="match status" value="1"/>
</dbReference>
<reference evidence="6 7" key="1">
    <citation type="submission" date="2019-12" db="EMBL/GenBank/DDBJ databases">
        <authorList>
            <person name="Li C."/>
            <person name="Zhao J."/>
        </authorList>
    </citation>
    <scope>NUCLEOTIDE SEQUENCE [LARGE SCALE GENOMIC DNA]</scope>
    <source>
        <strain evidence="6 7">NEAU-DD11</strain>
    </source>
</reference>
<feature type="domain" description="Carbohydrate kinase FGGY C-terminal" evidence="5">
    <location>
        <begin position="270"/>
        <end position="463"/>
    </location>
</feature>
<organism evidence="6 7">
    <name type="scientific">Massilia cellulosiltytica</name>
    <dbReference type="NCBI Taxonomy" id="2683234"/>
    <lineage>
        <taxon>Bacteria</taxon>
        <taxon>Pseudomonadati</taxon>
        <taxon>Pseudomonadota</taxon>
        <taxon>Betaproteobacteria</taxon>
        <taxon>Burkholderiales</taxon>
        <taxon>Oxalobacteraceae</taxon>
        <taxon>Telluria group</taxon>
        <taxon>Massilia</taxon>
    </lineage>
</organism>
<evidence type="ECO:0000259" key="4">
    <source>
        <dbReference type="Pfam" id="PF00370"/>
    </source>
</evidence>
<dbReference type="InterPro" id="IPR018484">
    <property type="entry name" value="FGGY_N"/>
</dbReference>
<protein>
    <submittedName>
        <fullName evidence="6">Carbohydrate kinase</fullName>
    </submittedName>
</protein>
<dbReference type="GO" id="GO:0005975">
    <property type="term" value="P:carbohydrate metabolic process"/>
    <property type="evidence" value="ECO:0007669"/>
    <property type="project" value="InterPro"/>
</dbReference>
<evidence type="ECO:0000259" key="5">
    <source>
        <dbReference type="Pfam" id="PF02782"/>
    </source>
</evidence>
<evidence type="ECO:0000256" key="1">
    <source>
        <dbReference type="ARBA" id="ARBA00009156"/>
    </source>
</evidence>
<dbReference type="Gene3D" id="3.30.420.40">
    <property type="match status" value="2"/>
</dbReference>
<dbReference type="SUPFAM" id="SSF53067">
    <property type="entry name" value="Actin-like ATPase domain"/>
    <property type="match status" value="2"/>
</dbReference>
<accession>A0A7X3KAA4</accession>
<gene>
    <name evidence="6" type="ORF">GPY61_23020</name>
</gene>
<dbReference type="EMBL" id="WSES01000007">
    <property type="protein sequence ID" value="MVW62806.1"/>
    <property type="molecule type" value="Genomic_DNA"/>
</dbReference>
<dbReference type="InterPro" id="IPR043129">
    <property type="entry name" value="ATPase_NBD"/>
</dbReference>
<dbReference type="GO" id="GO:0016301">
    <property type="term" value="F:kinase activity"/>
    <property type="evidence" value="ECO:0007669"/>
    <property type="project" value="UniProtKB-KW"/>
</dbReference>
<evidence type="ECO:0000256" key="2">
    <source>
        <dbReference type="ARBA" id="ARBA00022679"/>
    </source>
</evidence>
<feature type="domain" description="Carbohydrate kinase FGGY N-terminal" evidence="4">
    <location>
        <begin position="12"/>
        <end position="259"/>
    </location>
</feature>
<evidence type="ECO:0000313" key="6">
    <source>
        <dbReference type="EMBL" id="MVW62806.1"/>
    </source>
</evidence>